<dbReference type="PROSITE" id="PS50883">
    <property type="entry name" value="EAL"/>
    <property type="match status" value="1"/>
</dbReference>
<feature type="transmembrane region" description="Helical" evidence="7">
    <location>
        <begin position="187"/>
        <end position="207"/>
    </location>
</feature>
<evidence type="ECO:0000256" key="3">
    <source>
        <dbReference type="ARBA" id="ARBA00022692"/>
    </source>
</evidence>
<feature type="transmembrane region" description="Helical" evidence="7">
    <location>
        <begin position="40"/>
        <end position="56"/>
    </location>
</feature>
<keyword evidence="13" id="KW-1185">Reference proteome</keyword>
<feature type="domain" description="PAS" evidence="8">
    <location>
        <begin position="292"/>
        <end position="336"/>
    </location>
</feature>
<feature type="transmembrane region" description="Helical" evidence="7">
    <location>
        <begin position="155"/>
        <end position="175"/>
    </location>
</feature>
<evidence type="ECO:0000313" key="13">
    <source>
        <dbReference type="Proteomes" id="UP000242869"/>
    </source>
</evidence>
<reference evidence="13" key="1">
    <citation type="submission" date="2016-10" db="EMBL/GenBank/DDBJ databases">
        <authorList>
            <person name="Varghese N."/>
            <person name="Submissions S."/>
        </authorList>
    </citation>
    <scope>NUCLEOTIDE SEQUENCE [LARGE SCALE GENOMIC DNA]</scope>
    <source>
        <strain evidence="13">DSM 6150</strain>
    </source>
</reference>
<dbReference type="InterPro" id="IPR001633">
    <property type="entry name" value="EAL_dom"/>
</dbReference>
<dbReference type="Gene3D" id="3.20.20.450">
    <property type="entry name" value="EAL domain"/>
    <property type="match status" value="1"/>
</dbReference>
<name>A0A1I4WAX7_9NEIS</name>
<evidence type="ECO:0000256" key="2">
    <source>
        <dbReference type="ARBA" id="ARBA00022475"/>
    </source>
</evidence>
<keyword evidence="2" id="KW-1003">Cell membrane</keyword>
<evidence type="ECO:0000256" key="6">
    <source>
        <dbReference type="ARBA" id="ARBA00051114"/>
    </source>
</evidence>
<dbReference type="InterPro" id="IPR000014">
    <property type="entry name" value="PAS"/>
</dbReference>
<feature type="transmembrane region" description="Helical" evidence="7">
    <location>
        <begin position="219"/>
        <end position="244"/>
    </location>
</feature>
<dbReference type="Pfam" id="PF00990">
    <property type="entry name" value="GGDEF"/>
    <property type="match status" value="1"/>
</dbReference>
<dbReference type="InterPro" id="IPR000700">
    <property type="entry name" value="PAS-assoc_C"/>
</dbReference>
<dbReference type="InterPro" id="IPR043128">
    <property type="entry name" value="Rev_trsase/Diguanyl_cyclase"/>
</dbReference>
<dbReference type="InterPro" id="IPR052155">
    <property type="entry name" value="Biofilm_reg_signaling"/>
</dbReference>
<dbReference type="PANTHER" id="PTHR44757:SF2">
    <property type="entry name" value="BIOFILM ARCHITECTURE MAINTENANCE PROTEIN MBAA"/>
    <property type="match status" value="1"/>
</dbReference>
<dbReference type="SMART" id="SM00091">
    <property type="entry name" value="PAS"/>
    <property type="match status" value="2"/>
</dbReference>
<gene>
    <name evidence="12" type="ORF">SAMN05660284_00518</name>
</gene>
<dbReference type="CDD" id="cd01949">
    <property type="entry name" value="GGDEF"/>
    <property type="match status" value="1"/>
</dbReference>
<feature type="transmembrane region" description="Helical" evidence="7">
    <location>
        <begin position="256"/>
        <end position="277"/>
    </location>
</feature>
<dbReference type="PROSITE" id="PS50887">
    <property type="entry name" value="GGDEF"/>
    <property type="match status" value="1"/>
</dbReference>
<dbReference type="SMART" id="SM00052">
    <property type="entry name" value="EAL"/>
    <property type="match status" value="1"/>
</dbReference>
<evidence type="ECO:0000256" key="7">
    <source>
        <dbReference type="SAM" id="Phobius"/>
    </source>
</evidence>
<dbReference type="SUPFAM" id="SSF141868">
    <property type="entry name" value="EAL domain-like"/>
    <property type="match status" value="1"/>
</dbReference>
<dbReference type="GO" id="GO:0071111">
    <property type="term" value="F:cyclic-guanylate-specific phosphodiesterase activity"/>
    <property type="evidence" value="ECO:0007669"/>
    <property type="project" value="UniProtKB-EC"/>
</dbReference>
<evidence type="ECO:0000259" key="11">
    <source>
        <dbReference type="PROSITE" id="PS50887"/>
    </source>
</evidence>
<dbReference type="Pfam" id="PF13426">
    <property type="entry name" value="PAS_9"/>
    <property type="match status" value="1"/>
</dbReference>
<dbReference type="PROSITE" id="PS50112">
    <property type="entry name" value="PAS"/>
    <property type="match status" value="2"/>
</dbReference>
<dbReference type="InterPro" id="IPR013656">
    <property type="entry name" value="PAS_4"/>
</dbReference>
<dbReference type="AlphaFoldDB" id="A0A1I4WAX7"/>
<dbReference type="Gene3D" id="3.30.70.270">
    <property type="match status" value="1"/>
</dbReference>
<feature type="domain" description="PAS" evidence="8">
    <location>
        <begin position="406"/>
        <end position="451"/>
    </location>
</feature>
<dbReference type="InterPro" id="IPR035919">
    <property type="entry name" value="EAL_sf"/>
</dbReference>
<dbReference type="Proteomes" id="UP000242869">
    <property type="component" value="Unassembled WGS sequence"/>
</dbReference>
<comment type="catalytic activity">
    <reaction evidence="6">
        <text>3',3'-c-di-GMP + H2O = 5'-phosphoguanylyl(3'-&gt;5')guanosine + H(+)</text>
        <dbReference type="Rhea" id="RHEA:24902"/>
        <dbReference type="ChEBI" id="CHEBI:15377"/>
        <dbReference type="ChEBI" id="CHEBI:15378"/>
        <dbReference type="ChEBI" id="CHEBI:58754"/>
        <dbReference type="ChEBI" id="CHEBI:58805"/>
        <dbReference type="EC" id="3.1.4.52"/>
    </reaction>
    <physiologicalReaction direction="left-to-right" evidence="6">
        <dbReference type="Rhea" id="RHEA:24903"/>
    </physiologicalReaction>
</comment>
<accession>A0A1I4WAX7</accession>
<dbReference type="PANTHER" id="PTHR44757">
    <property type="entry name" value="DIGUANYLATE CYCLASE DGCP"/>
    <property type="match status" value="1"/>
</dbReference>
<keyword evidence="4 7" id="KW-1133">Transmembrane helix</keyword>
<dbReference type="FunFam" id="3.20.20.450:FF:000001">
    <property type="entry name" value="Cyclic di-GMP phosphodiesterase yahA"/>
    <property type="match status" value="1"/>
</dbReference>
<feature type="domain" description="GGDEF" evidence="11">
    <location>
        <begin position="559"/>
        <end position="692"/>
    </location>
</feature>
<feature type="transmembrane region" description="Helical" evidence="7">
    <location>
        <begin position="84"/>
        <end position="105"/>
    </location>
</feature>
<dbReference type="SUPFAM" id="SSF55073">
    <property type="entry name" value="Nucleotide cyclase"/>
    <property type="match status" value="1"/>
</dbReference>
<sequence length="961" mass="105228">MPLYPKMFRSSDWRAGLLLGGGLLLMALLSKVAGFLFCDMLFVCPLIGLMAVLMLLNGVHYSLFFVPVALAVPLLRGFSGQAAVWLALVSVGTAALGAWLLKSLLSSPRIRLREAASHLVLGGAGLMLLSTLLGGLIPGGYLILSSDMPAWHRFFSFWSSDLVGFLVMVPLVLSMREGWRPAFRQRFLELMLAVMACAAGACLIYSLEGPNPSGWQFLLLPVAIWAALRIGQTGAALVALTLAFSLTHSLAGVYSVAILPAQLFLLMVTVTGVLLAASSDEEENSRRELAAERHKLDAILNAMPNPVFFEDVEGRLVYANQSLLQLVGGQNRNLAGFPSAPLREHLGLPALTSAQQSCSFECTVNAQTAPRTLMCNQQPLLDLDGKLLGNCFVATDMSERLVAEQQLRLSAQVFENASEGIVITDVVGRIIAVNPAFTRITGFAPEEAIGKMCATFRQIAQGTVFGQEVENSLRDLGSWQGEIPGWRKSGETYPAWGSISNVCDESGRITHRVAVFSDFSARKEAESRLQFLAQRDPLTQLFNRSSLQERLEQVCCGDGRLAVLFIDLDRFKTVNDTLGHAVGDELLQVIAQRLCHCLKERDFIARFGGDEFMVILEETLPDAGLATIARRIIDEIARPCAVRGHELFVTCSIGISRFPVDAKDSSGLMQAADLAMYRAKDMGKNTFAFHSQEMIAQVFERGRMEGCLHTAVAQSQFVLHYQPQFVLAGEEFHGVEALIRWQHPELGMVPPGSFIPLAEETGIIEIIGEWAIREACRQMRTWLDEGIDVRCIAVNLSPRQFRRGHLLDIVCSALDESGLEGERLELEITENALMENPENASAVLAELREMGVRIAIDDFGSGYSSLSYLKQFPLDTLKIDRSFISPLPEDGDMAAIVEAIVEMATKLRLTVVAEGVENSTQSSYLRHIGCTVAQGYHYSKPLAADLLPKSVRQVLDMGSAL</sequence>
<evidence type="ECO:0000256" key="1">
    <source>
        <dbReference type="ARBA" id="ARBA00004651"/>
    </source>
</evidence>
<dbReference type="PROSITE" id="PS50113">
    <property type="entry name" value="PAC"/>
    <property type="match status" value="1"/>
</dbReference>
<evidence type="ECO:0000259" key="10">
    <source>
        <dbReference type="PROSITE" id="PS50883"/>
    </source>
</evidence>
<feature type="domain" description="EAL" evidence="10">
    <location>
        <begin position="701"/>
        <end position="955"/>
    </location>
</feature>
<dbReference type="Pfam" id="PF05231">
    <property type="entry name" value="MASE1"/>
    <property type="match status" value="1"/>
</dbReference>
<dbReference type="OrthoDB" id="9813903at2"/>
<dbReference type="Gene3D" id="3.30.450.20">
    <property type="entry name" value="PAS domain"/>
    <property type="match status" value="2"/>
</dbReference>
<comment type="subcellular location">
    <subcellularLocation>
        <location evidence="1">Cell membrane</location>
        <topology evidence="1">Multi-pass membrane protein</topology>
    </subcellularLocation>
</comment>
<dbReference type="InterPro" id="IPR000160">
    <property type="entry name" value="GGDEF_dom"/>
</dbReference>
<dbReference type="EMBL" id="FOVE01000003">
    <property type="protein sequence ID" value="SFN10366.1"/>
    <property type="molecule type" value="Genomic_DNA"/>
</dbReference>
<feature type="transmembrane region" description="Helical" evidence="7">
    <location>
        <begin position="117"/>
        <end position="143"/>
    </location>
</feature>
<dbReference type="NCBIfam" id="TIGR00229">
    <property type="entry name" value="sensory_box"/>
    <property type="match status" value="1"/>
</dbReference>
<keyword evidence="3 7" id="KW-0812">Transmembrane</keyword>
<keyword evidence="5 7" id="KW-0472">Membrane</keyword>
<dbReference type="SUPFAM" id="SSF55785">
    <property type="entry name" value="PYP-like sensor domain (PAS domain)"/>
    <property type="match status" value="2"/>
</dbReference>
<dbReference type="Pfam" id="PF00563">
    <property type="entry name" value="EAL"/>
    <property type="match status" value="1"/>
</dbReference>
<dbReference type="InterPro" id="IPR035965">
    <property type="entry name" value="PAS-like_dom_sf"/>
</dbReference>
<evidence type="ECO:0000256" key="4">
    <source>
        <dbReference type="ARBA" id="ARBA00022989"/>
    </source>
</evidence>
<dbReference type="CDD" id="cd00130">
    <property type="entry name" value="PAS"/>
    <property type="match status" value="1"/>
</dbReference>
<dbReference type="NCBIfam" id="TIGR00254">
    <property type="entry name" value="GGDEF"/>
    <property type="match status" value="1"/>
</dbReference>
<protein>
    <submittedName>
        <fullName evidence="12">PAS domain S-box-containing protein/diguanylate cyclase (GGDEF) domain-containing protein</fullName>
    </submittedName>
</protein>
<feature type="domain" description="PAC" evidence="9">
    <location>
        <begin position="479"/>
        <end position="531"/>
    </location>
</feature>
<dbReference type="InterPro" id="IPR007895">
    <property type="entry name" value="MASE1"/>
</dbReference>
<dbReference type="Pfam" id="PF08448">
    <property type="entry name" value="PAS_4"/>
    <property type="match status" value="1"/>
</dbReference>
<evidence type="ECO:0000256" key="5">
    <source>
        <dbReference type="ARBA" id="ARBA00023136"/>
    </source>
</evidence>
<dbReference type="GO" id="GO:0071732">
    <property type="term" value="P:cellular response to nitric oxide"/>
    <property type="evidence" value="ECO:0007669"/>
    <property type="project" value="UniProtKB-ARBA"/>
</dbReference>
<dbReference type="SMART" id="SM00267">
    <property type="entry name" value="GGDEF"/>
    <property type="match status" value="1"/>
</dbReference>
<evidence type="ECO:0000259" key="8">
    <source>
        <dbReference type="PROSITE" id="PS50112"/>
    </source>
</evidence>
<dbReference type="FunFam" id="3.30.70.270:FF:000001">
    <property type="entry name" value="Diguanylate cyclase domain protein"/>
    <property type="match status" value="1"/>
</dbReference>
<evidence type="ECO:0000313" key="12">
    <source>
        <dbReference type="EMBL" id="SFN10366.1"/>
    </source>
</evidence>
<evidence type="ECO:0000259" key="9">
    <source>
        <dbReference type="PROSITE" id="PS50113"/>
    </source>
</evidence>
<dbReference type="CDD" id="cd01948">
    <property type="entry name" value="EAL"/>
    <property type="match status" value="1"/>
</dbReference>
<dbReference type="GO" id="GO:0005886">
    <property type="term" value="C:plasma membrane"/>
    <property type="evidence" value="ECO:0007669"/>
    <property type="project" value="UniProtKB-SubCell"/>
</dbReference>
<dbReference type="STRING" id="83765.SAMN05660284_00518"/>
<proteinExistence type="predicted"/>
<dbReference type="InterPro" id="IPR029787">
    <property type="entry name" value="Nucleotide_cyclase"/>
</dbReference>
<organism evidence="12 13">
    <name type="scientific">Formivibrio citricus</name>
    <dbReference type="NCBI Taxonomy" id="83765"/>
    <lineage>
        <taxon>Bacteria</taxon>
        <taxon>Pseudomonadati</taxon>
        <taxon>Pseudomonadota</taxon>
        <taxon>Betaproteobacteria</taxon>
        <taxon>Neisseriales</taxon>
        <taxon>Chitinibacteraceae</taxon>
        <taxon>Formivibrio</taxon>
    </lineage>
</organism>